<evidence type="ECO:0000256" key="4">
    <source>
        <dbReference type="ARBA" id="ARBA00022533"/>
    </source>
</evidence>
<feature type="domain" description="Phosphoribosyltransferase" evidence="16">
    <location>
        <begin position="7"/>
        <end position="208"/>
    </location>
</feature>
<dbReference type="RefSeq" id="WP_109733327.1">
    <property type="nucleotide sequence ID" value="NZ_BAAACK010000022.1"/>
</dbReference>
<comment type="cofactor">
    <cofactor evidence="15">
        <name>Mg(2+)</name>
        <dbReference type="ChEBI" id="CHEBI:18420"/>
    </cofactor>
    <text evidence="15">Binds 1 Mg(2+) ion per subunit. The magnesium is bound as Mg-PRPP.</text>
</comment>
<dbReference type="PANTHER" id="PTHR32315:SF4">
    <property type="entry name" value="URACIL PHOSPHORIBOSYLTRANSFERASE, CHLOROPLASTIC"/>
    <property type="match status" value="1"/>
</dbReference>
<evidence type="ECO:0000256" key="11">
    <source>
        <dbReference type="ARBA" id="ARBA00052919"/>
    </source>
</evidence>
<comment type="pathway">
    <text evidence="1 15">Pyrimidine metabolism; UMP biosynthesis via salvage pathway; UMP from uracil: step 1/1.</text>
</comment>
<evidence type="ECO:0000313" key="18">
    <source>
        <dbReference type="Proteomes" id="UP000245845"/>
    </source>
</evidence>
<evidence type="ECO:0000256" key="6">
    <source>
        <dbReference type="ARBA" id="ARBA00022679"/>
    </source>
</evidence>
<feature type="binding site" evidence="15">
    <location>
        <position position="200"/>
    </location>
    <ligand>
        <name>5-phospho-alpha-D-ribose 1-diphosphate</name>
        <dbReference type="ChEBI" id="CHEBI:58017"/>
    </ligand>
</feature>
<dbReference type="FunFam" id="3.40.50.2020:FF:000003">
    <property type="entry name" value="Uracil phosphoribosyltransferase"/>
    <property type="match status" value="1"/>
</dbReference>
<gene>
    <name evidence="15" type="primary">upp</name>
    <name evidence="17" type="ORF">A8806_116122</name>
</gene>
<evidence type="ECO:0000256" key="8">
    <source>
        <dbReference type="ARBA" id="ARBA00022842"/>
    </source>
</evidence>
<evidence type="ECO:0000256" key="14">
    <source>
        <dbReference type="ARBA" id="ARBA00079807"/>
    </source>
</evidence>
<dbReference type="NCBIfam" id="TIGR01091">
    <property type="entry name" value="upp"/>
    <property type="match status" value="1"/>
</dbReference>
<dbReference type="InterPro" id="IPR029057">
    <property type="entry name" value="PRTase-like"/>
</dbReference>
<feature type="binding site" evidence="15">
    <location>
        <position position="194"/>
    </location>
    <ligand>
        <name>uracil</name>
        <dbReference type="ChEBI" id="CHEBI:17568"/>
    </ligand>
</feature>
<dbReference type="UniPathway" id="UPA00574">
    <property type="reaction ID" value="UER00636"/>
</dbReference>
<comment type="activity regulation">
    <text evidence="15">Allosterically activated by GTP.</text>
</comment>
<keyword evidence="18" id="KW-1185">Reference proteome</keyword>
<proteinExistence type="inferred from homology"/>
<organism evidence="17 18">
    <name type="scientific">Faecalicatena orotica</name>
    <dbReference type="NCBI Taxonomy" id="1544"/>
    <lineage>
        <taxon>Bacteria</taxon>
        <taxon>Bacillati</taxon>
        <taxon>Bacillota</taxon>
        <taxon>Clostridia</taxon>
        <taxon>Lachnospirales</taxon>
        <taxon>Lachnospiraceae</taxon>
        <taxon>Faecalicatena</taxon>
    </lineage>
</organism>
<dbReference type="InterPro" id="IPR034332">
    <property type="entry name" value="Upp_B"/>
</dbReference>
<sequence length="209" mass="23182">MSKVHIMDHPLIQHKISYIRREEVGTKEFREVVGEIACLMCYEATRDLKLGDVKIKTPICETIGKELAGKKLAVVPILRAGLGMVDGMLTLIPAAKVGHIGLYRDPETFEPVEYYCKLPADCDERQVFVVDPMLATGGSSTAAIQMLKDKGVKRIRFMCIIAAPEGVKRMQEAHPDVDIYIGALDERLNEHKYIVPGLGDAGDRIFGTK</sequence>
<evidence type="ECO:0000256" key="13">
    <source>
        <dbReference type="ARBA" id="ARBA00072146"/>
    </source>
</evidence>
<dbReference type="Pfam" id="PF14681">
    <property type="entry name" value="UPRTase"/>
    <property type="match status" value="1"/>
</dbReference>
<dbReference type="InterPro" id="IPR005765">
    <property type="entry name" value="UPRT"/>
</dbReference>
<dbReference type="HAMAP" id="MF_01218_B">
    <property type="entry name" value="Upp_B"/>
    <property type="match status" value="1"/>
</dbReference>
<comment type="function">
    <text evidence="12 15">Catalyzes the conversion of uracil and 5-phospho-alpha-D-ribose 1-diphosphate (PRPP) to UMP and diphosphate.</text>
</comment>
<dbReference type="EC" id="2.4.2.9" evidence="3 15"/>
<reference evidence="17 18" key="1">
    <citation type="submission" date="2018-05" db="EMBL/GenBank/DDBJ databases">
        <title>The Hungate 1000. A catalogue of reference genomes from the rumen microbiome.</title>
        <authorList>
            <person name="Kelly W."/>
        </authorList>
    </citation>
    <scope>NUCLEOTIDE SEQUENCE [LARGE SCALE GENOMIC DNA]</scope>
    <source>
        <strain evidence="17 18">NLAE-zl-C242</strain>
    </source>
</reference>
<evidence type="ECO:0000313" key="17">
    <source>
        <dbReference type="EMBL" id="PWJ22945.1"/>
    </source>
</evidence>
<dbReference type="NCBIfam" id="NF001097">
    <property type="entry name" value="PRK00129.1"/>
    <property type="match status" value="1"/>
</dbReference>
<dbReference type="InterPro" id="IPR000836">
    <property type="entry name" value="PRTase_dom"/>
</dbReference>
<keyword evidence="8 15" id="KW-0460">Magnesium</keyword>
<dbReference type="GO" id="GO:0006223">
    <property type="term" value="P:uracil salvage"/>
    <property type="evidence" value="ECO:0007669"/>
    <property type="project" value="InterPro"/>
</dbReference>
<dbReference type="GO" id="GO:0004845">
    <property type="term" value="F:uracil phosphoribosyltransferase activity"/>
    <property type="evidence" value="ECO:0007669"/>
    <property type="project" value="UniProtKB-UniRule"/>
</dbReference>
<keyword evidence="4 15" id="KW-0021">Allosteric enzyme</keyword>
<keyword evidence="6 15" id="KW-0808">Transferase</keyword>
<feature type="binding site" evidence="15">
    <location>
        <position position="104"/>
    </location>
    <ligand>
        <name>5-phospho-alpha-D-ribose 1-diphosphate</name>
        <dbReference type="ChEBI" id="CHEBI:58017"/>
    </ligand>
</feature>
<evidence type="ECO:0000256" key="2">
    <source>
        <dbReference type="ARBA" id="ARBA00009516"/>
    </source>
</evidence>
<dbReference type="PANTHER" id="PTHR32315">
    <property type="entry name" value="ADENINE PHOSPHORIBOSYLTRANSFERASE"/>
    <property type="match status" value="1"/>
</dbReference>
<comment type="similarity">
    <text evidence="2 15">Belongs to the UPRTase family.</text>
</comment>
<name>A0A2Y9BKE7_9FIRM</name>
<dbReference type="OrthoDB" id="9781675at2"/>
<dbReference type="EMBL" id="QGDL01000016">
    <property type="protein sequence ID" value="PWJ22945.1"/>
    <property type="molecule type" value="Genomic_DNA"/>
</dbReference>
<dbReference type="GO" id="GO:0005737">
    <property type="term" value="C:cytoplasm"/>
    <property type="evidence" value="ECO:0007669"/>
    <property type="project" value="UniProtKB-ARBA"/>
</dbReference>
<protein>
    <recommendedName>
        <fullName evidence="13 15">Uracil phosphoribosyltransferase</fullName>
        <ecNumber evidence="3 15">2.4.2.9</ecNumber>
    </recommendedName>
    <alternativeName>
        <fullName evidence="10 15">UMP pyrophosphorylase</fullName>
    </alternativeName>
    <alternativeName>
        <fullName evidence="14 15">UPRTase</fullName>
    </alternativeName>
</protein>
<feature type="binding site" evidence="15">
    <location>
        <position position="79"/>
    </location>
    <ligand>
        <name>5-phospho-alpha-D-ribose 1-diphosphate</name>
        <dbReference type="ChEBI" id="CHEBI:58017"/>
    </ligand>
</feature>
<keyword evidence="5 15" id="KW-0328">Glycosyltransferase</keyword>
<dbReference type="GO" id="GO:0044206">
    <property type="term" value="P:UMP salvage"/>
    <property type="evidence" value="ECO:0007669"/>
    <property type="project" value="UniProtKB-UniRule"/>
</dbReference>
<evidence type="ECO:0000256" key="3">
    <source>
        <dbReference type="ARBA" id="ARBA00011894"/>
    </source>
</evidence>
<evidence type="ECO:0000259" key="16">
    <source>
        <dbReference type="Pfam" id="PF14681"/>
    </source>
</evidence>
<evidence type="ECO:0000256" key="5">
    <source>
        <dbReference type="ARBA" id="ARBA00022676"/>
    </source>
</evidence>
<dbReference type="GO" id="GO:0005525">
    <property type="term" value="F:GTP binding"/>
    <property type="evidence" value="ECO:0007669"/>
    <property type="project" value="UniProtKB-KW"/>
</dbReference>
<evidence type="ECO:0000256" key="7">
    <source>
        <dbReference type="ARBA" id="ARBA00022741"/>
    </source>
</evidence>
<feature type="binding site" evidence="15">
    <location>
        <begin position="131"/>
        <end position="139"/>
    </location>
    <ligand>
        <name>5-phospho-alpha-D-ribose 1-diphosphate</name>
        <dbReference type="ChEBI" id="CHEBI:58017"/>
    </ligand>
</feature>
<evidence type="ECO:0000256" key="1">
    <source>
        <dbReference type="ARBA" id="ARBA00005180"/>
    </source>
</evidence>
<keyword evidence="9 15" id="KW-0342">GTP-binding</keyword>
<dbReference type="CDD" id="cd06223">
    <property type="entry name" value="PRTases_typeI"/>
    <property type="match status" value="1"/>
</dbReference>
<dbReference type="AlphaFoldDB" id="A0A2Y9BKE7"/>
<dbReference type="GO" id="GO:0000287">
    <property type="term" value="F:magnesium ion binding"/>
    <property type="evidence" value="ECO:0007669"/>
    <property type="project" value="UniProtKB-UniRule"/>
</dbReference>
<evidence type="ECO:0000256" key="9">
    <source>
        <dbReference type="ARBA" id="ARBA00023134"/>
    </source>
</evidence>
<accession>A0A2Y9BKE7</accession>
<evidence type="ECO:0000256" key="10">
    <source>
        <dbReference type="ARBA" id="ARBA00031082"/>
    </source>
</evidence>
<keyword evidence="7 15" id="KW-0547">Nucleotide-binding</keyword>
<comment type="caution">
    <text evidence="17">The sequence shown here is derived from an EMBL/GenBank/DDBJ whole genome shotgun (WGS) entry which is preliminary data.</text>
</comment>
<dbReference type="InterPro" id="IPR050054">
    <property type="entry name" value="UPRTase/APRTase"/>
</dbReference>
<dbReference type="Proteomes" id="UP000245845">
    <property type="component" value="Unassembled WGS sequence"/>
</dbReference>
<comment type="catalytic activity">
    <reaction evidence="11 15">
        <text>UMP + diphosphate = 5-phospho-alpha-D-ribose 1-diphosphate + uracil</text>
        <dbReference type="Rhea" id="RHEA:13017"/>
        <dbReference type="ChEBI" id="CHEBI:17568"/>
        <dbReference type="ChEBI" id="CHEBI:33019"/>
        <dbReference type="ChEBI" id="CHEBI:57865"/>
        <dbReference type="ChEBI" id="CHEBI:58017"/>
        <dbReference type="EC" id="2.4.2.9"/>
    </reaction>
</comment>
<evidence type="ECO:0000256" key="15">
    <source>
        <dbReference type="HAMAP-Rule" id="MF_01218"/>
    </source>
</evidence>
<feature type="binding site" evidence="15">
    <location>
        <begin position="199"/>
        <end position="201"/>
    </location>
    <ligand>
        <name>uracil</name>
        <dbReference type="ChEBI" id="CHEBI:17568"/>
    </ligand>
</feature>
<dbReference type="SUPFAM" id="SSF53271">
    <property type="entry name" value="PRTase-like"/>
    <property type="match status" value="1"/>
</dbReference>
<dbReference type="Gene3D" id="3.40.50.2020">
    <property type="match status" value="1"/>
</dbReference>
<evidence type="ECO:0000256" key="12">
    <source>
        <dbReference type="ARBA" id="ARBA00056901"/>
    </source>
</evidence>